<name>D8PIB3_9BACT</name>
<dbReference type="Gene3D" id="2.60.40.1120">
    <property type="entry name" value="Carboxypeptidase-like, regulatory domain"/>
    <property type="match status" value="1"/>
</dbReference>
<dbReference type="InterPro" id="IPR013784">
    <property type="entry name" value="Carb-bd-like_fold"/>
</dbReference>
<feature type="signal peptide" evidence="1">
    <location>
        <begin position="1"/>
        <end position="21"/>
    </location>
</feature>
<sequence>MRLVGLAVLCAVSVCWSPSWAYEEIAVTDGGTIKGTVTMTGGKPTPKGYNLITFPDPVYCGRISTGTGWRILDEFSLASGQGLKDVVVVLTDVTKGKPFKFEPLTIEARDCRFLPFVTVVKDGSDVAVMNMDPVMHDIQAYETSQLGPRVLFNTPLPMNPHHKRLVSAESHEHLAGEPVTEVIHMTKGRRIFLMQCGFHAYMESWGFAVDNPYFALTGDDGTFNLTDVPPGDYTLMVWHPGVGTMLQKKVIVTEKGLSTVDFDFKAPQGRRSVHEIEQNPHYGPESLGKVVDIRPTLQRQVP</sequence>
<keyword evidence="3" id="KW-1185">Reference proteome</keyword>
<feature type="chain" id="PRO_5003120088" description="Rhamnogalacturonan lyase domain-containing protein" evidence="1">
    <location>
        <begin position="22"/>
        <end position="302"/>
    </location>
</feature>
<protein>
    <recommendedName>
        <fullName evidence="4">Rhamnogalacturonan lyase domain-containing protein</fullName>
    </recommendedName>
</protein>
<dbReference type="Proteomes" id="UP000001660">
    <property type="component" value="Chromosome"/>
</dbReference>
<evidence type="ECO:0000256" key="1">
    <source>
        <dbReference type="SAM" id="SignalP"/>
    </source>
</evidence>
<dbReference type="SUPFAM" id="SSF49452">
    <property type="entry name" value="Starch-binding domain-like"/>
    <property type="match status" value="1"/>
</dbReference>
<dbReference type="AlphaFoldDB" id="D8PIB3"/>
<keyword evidence="1" id="KW-0732">Signal</keyword>
<dbReference type="EMBL" id="FP929003">
    <property type="protein sequence ID" value="CBK43000.1"/>
    <property type="molecule type" value="Genomic_DNA"/>
</dbReference>
<proteinExistence type="predicted"/>
<evidence type="ECO:0000313" key="3">
    <source>
        <dbReference type="Proteomes" id="UP000001660"/>
    </source>
</evidence>
<dbReference type="KEGG" id="nde:NIDE3312"/>
<accession>D8PIB3</accession>
<reference evidence="2 3" key="1">
    <citation type="journal article" date="2010" name="Proc. Natl. Acad. Sci. U.S.A.">
        <title>A Nitrospira metagenome illuminates the physiology and evolution of globally important nitrite-oxidizing bacteria.</title>
        <authorList>
            <person name="Lucker S."/>
            <person name="Wagner M."/>
            <person name="Maixner F."/>
            <person name="Pelletier E."/>
            <person name="Koch H."/>
            <person name="Vacherie B."/>
            <person name="Rattei T."/>
            <person name="Sinninghe Damste J."/>
            <person name="Spieck E."/>
            <person name="Le Paslier D."/>
            <person name="Daims H."/>
        </authorList>
    </citation>
    <scope>NUCLEOTIDE SEQUENCE [LARGE SCALE GENOMIC DNA]</scope>
</reference>
<gene>
    <name evidence="2" type="ORF">NIDE3312</name>
</gene>
<organism evidence="2 3">
    <name type="scientific">Nitrospira defluvii</name>
    <dbReference type="NCBI Taxonomy" id="330214"/>
    <lineage>
        <taxon>Bacteria</taxon>
        <taxon>Pseudomonadati</taxon>
        <taxon>Nitrospirota</taxon>
        <taxon>Nitrospiria</taxon>
        <taxon>Nitrospirales</taxon>
        <taxon>Nitrospiraceae</taxon>
        <taxon>Nitrospira</taxon>
    </lineage>
</organism>
<evidence type="ECO:0008006" key="4">
    <source>
        <dbReference type="Google" id="ProtNLM"/>
    </source>
</evidence>
<dbReference type="HOGENOM" id="CLU_077411_1_0_0"/>
<dbReference type="OrthoDB" id="9772097at2"/>
<dbReference type="STRING" id="330214.NIDE3312"/>
<evidence type="ECO:0000313" key="2">
    <source>
        <dbReference type="EMBL" id="CBK43000.1"/>
    </source>
</evidence>
<dbReference type="GO" id="GO:0030246">
    <property type="term" value="F:carbohydrate binding"/>
    <property type="evidence" value="ECO:0007669"/>
    <property type="project" value="InterPro"/>
</dbReference>
<dbReference type="eggNOG" id="COG3794">
    <property type="taxonomic scope" value="Bacteria"/>
</dbReference>